<organism evidence="1 2">
    <name type="scientific">Sphingobium fuliginis (strain ATCC 27551)</name>
    <dbReference type="NCBI Taxonomy" id="336203"/>
    <lineage>
        <taxon>Bacteria</taxon>
        <taxon>Pseudomonadati</taxon>
        <taxon>Pseudomonadota</taxon>
        <taxon>Alphaproteobacteria</taxon>
        <taxon>Sphingomonadales</taxon>
        <taxon>Sphingomonadaceae</taxon>
        <taxon>Sphingobium</taxon>
    </lineage>
</organism>
<evidence type="ECO:0000313" key="2">
    <source>
        <dbReference type="Proteomes" id="UP000221538"/>
    </source>
</evidence>
<proteinExistence type="predicted"/>
<comment type="caution">
    <text evidence="1">The sequence shown here is derived from an EMBL/GenBank/DDBJ whole genome shotgun (WGS) entry which is preliminary data.</text>
</comment>
<name>A0A292ZH02_SPHSA</name>
<gene>
    <name evidence="1" type="ORF">SFOMI_2678</name>
</gene>
<dbReference type="AlphaFoldDB" id="A0A292ZH02"/>
<reference evidence="1 2" key="1">
    <citation type="journal article" date="2013" name="Biodegradation">
        <title>Occurrence of 4-tert-butylphenol (4-t-BP) biodegradation in an aquatic sample caused by the presence of Spirodela polyrrhiza and isolation of a 4-t-BP-utilizing bacterium.</title>
        <authorList>
            <person name="Ogata Y."/>
            <person name="Toyama T."/>
            <person name="Yu N."/>
            <person name="Wang X."/>
            <person name="Sei K."/>
            <person name="Ike M."/>
        </authorList>
    </citation>
    <scope>NUCLEOTIDE SEQUENCE [LARGE SCALE GENOMIC DNA]</scope>
    <source>
        <strain evidence="1 2">OMI</strain>
    </source>
</reference>
<reference evidence="1 2" key="2">
    <citation type="journal article" date="2013" name="Environ. Sci. Technol.">
        <title>The 4-tert-butylphenol-utilizing bacterium Sphingobium fuliginis OMI can degrade bisphenols via phenolic ring hydroxylation and meta-cleavage pathway.</title>
        <authorList>
            <person name="Ogata Y."/>
            <person name="Goda S."/>
            <person name="Toyama T."/>
            <person name="Sei K."/>
            <person name="Ike M."/>
        </authorList>
    </citation>
    <scope>NUCLEOTIDE SEQUENCE [LARGE SCALE GENOMIC DNA]</scope>
    <source>
        <strain evidence="1 2">OMI</strain>
    </source>
</reference>
<accession>A0A292ZH02</accession>
<sequence length="46" mass="5147">MIAPEYSGEAQQLVFNISRGFHLEEALASDDPVKLAELEARREAED</sequence>
<protein>
    <submittedName>
        <fullName evidence="1">Uncharacterized protein</fullName>
    </submittedName>
</protein>
<dbReference type="Proteomes" id="UP000221538">
    <property type="component" value="Unassembled WGS sequence"/>
</dbReference>
<dbReference type="EMBL" id="BEWI01000032">
    <property type="protein sequence ID" value="GAY22123.1"/>
    <property type="molecule type" value="Genomic_DNA"/>
</dbReference>
<evidence type="ECO:0000313" key="1">
    <source>
        <dbReference type="EMBL" id="GAY22123.1"/>
    </source>
</evidence>